<dbReference type="Proteomes" id="UP000295496">
    <property type="component" value="Unassembled WGS sequence"/>
</dbReference>
<dbReference type="NCBIfam" id="TIGR00713">
    <property type="entry name" value="hemL"/>
    <property type="match status" value="1"/>
</dbReference>
<sequence length="428" mass="45999">MSNSTALFSRAERVIPGGVNSPVRAFKGVGGTPVFIQKASGAYIIDSDGKQYIDYVGSWGPMVLGHNHPAIIDAVLKAVPNGLSFGAPTEGEITLAELVCKLMPSIELVRMVSSGTEATMSAIRLARGYTGRDKIIKFEGCYHGHSDSLLVKAGSGALTLGQPSSPGVPEDFAKHTLTCTYNDLNSVKQAFEQYPNEVACLIIEPVAGNMNCIPPKEGFLKGLRQLCDQYGTVFIIDEVMTGFRVALGGAQSYYGVTPDLTCLGKIIGGGMPVGAFGGKREIMQYIAPTGPVYQAGTLSGNPIAMAAGLACLTELSKDGNQQKLAEKTEKLALGLKMLANRYSIPFQVQYVGGMFGLFFTEQQEITNFQQVMLCDATKFNRFFHLMLEKGVYLAPSAYEAGFMSLAHSDQDIDRTLTTADWAFTQLSL</sequence>
<dbReference type="Gene3D" id="3.90.1150.10">
    <property type="entry name" value="Aspartate Aminotransferase, domain 1"/>
    <property type="match status" value="1"/>
</dbReference>
<comment type="catalytic activity">
    <reaction evidence="7">
        <text>(S)-4-amino-5-oxopentanoate = 5-aminolevulinate</text>
        <dbReference type="Rhea" id="RHEA:14265"/>
        <dbReference type="ChEBI" id="CHEBI:57501"/>
        <dbReference type="ChEBI" id="CHEBI:356416"/>
        <dbReference type="EC" id="5.4.3.8"/>
    </reaction>
</comment>
<dbReference type="FunFam" id="3.40.640.10:FF:000021">
    <property type="entry name" value="Glutamate-1-semialdehyde 2,1-aminomutase"/>
    <property type="match status" value="1"/>
</dbReference>
<accession>A0A4R1KTH1</accession>
<dbReference type="HAMAP" id="MF_00375">
    <property type="entry name" value="HemL_aminotrans_3"/>
    <property type="match status" value="1"/>
</dbReference>
<dbReference type="PROSITE" id="PS00600">
    <property type="entry name" value="AA_TRANSFER_CLASS_3"/>
    <property type="match status" value="1"/>
</dbReference>
<dbReference type="InterPro" id="IPR015421">
    <property type="entry name" value="PyrdxlP-dep_Trfase_major"/>
</dbReference>
<dbReference type="Gene3D" id="3.40.640.10">
    <property type="entry name" value="Type I PLP-dependent aspartate aminotransferase-like (Major domain)"/>
    <property type="match status" value="1"/>
</dbReference>
<dbReference type="CDD" id="cd00610">
    <property type="entry name" value="OAT_like"/>
    <property type="match status" value="1"/>
</dbReference>
<keyword evidence="4 7" id="KW-0663">Pyridoxal phosphate</keyword>
<dbReference type="Pfam" id="PF00202">
    <property type="entry name" value="Aminotran_3"/>
    <property type="match status" value="1"/>
</dbReference>
<dbReference type="InterPro" id="IPR004639">
    <property type="entry name" value="4pyrrol_synth_GluAld_NH2Trfase"/>
</dbReference>
<keyword evidence="7" id="KW-0963">Cytoplasm</keyword>
<evidence type="ECO:0000256" key="2">
    <source>
        <dbReference type="ARBA" id="ARBA00004819"/>
    </source>
</evidence>
<gene>
    <name evidence="7" type="primary">hemL</name>
    <name evidence="8" type="ORF">EV692_1766</name>
</gene>
<comment type="similarity">
    <text evidence="3 7">Belongs to the class-III pyridoxal-phosphate-dependent aminotransferase family. HemL subfamily.</text>
</comment>
<comment type="subunit">
    <text evidence="7">Homodimer.</text>
</comment>
<dbReference type="UniPathway" id="UPA00251">
    <property type="reaction ID" value="UER00317"/>
</dbReference>
<comment type="pathway">
    <text evidence="2">Porphyrin-containing compound metabolism; protoporphyrin-IX biosynthesis; 5-aminolevulinate from L-glutamyl-tRNA(Glu): step 2/2.</text>
</comment>
<comment type="caution">
    <text evidence="8">The sequence shown here is derived from an EMBL/GenBank/DDBJ whole genome shotgun (WGS) entry which is preliminary data.</text>
</comment>
<dbReference type="EC" id="5.4.3.8" evidence="7"/>
<dbReference type="InterPro" id="IPR015422">
    <property type="entry name" value="PyrdxlP-dep_Trfase_small"/>
</dbReference>
<evidence type="ECO:0000313" key="9">
    <source>
        <dbReference type="Proteomes" id="UP000295496"/>
    </source>
</evidence>
<organism evidence="8 9">
    <name type="scientific">Lonepinella koalarum</name>
    <dbReference type="NCBI Taxonomy" id="53417"/>
    <lineage>
        <taxon>Bacteria</taxon>
        <taxon>Pseudomonadati</taxon>
        <taxon>Pseudomonadota</taxon>
        <taxon>Gammaproteobacteria</taxon>
        <taxon>Pasteurellales</taxon>
        <taxon>Pasteurellaceae</taxon>
        <taxon>Lonepinella</taxon>
    </lineage>
</organism>
<dbReference type="NCBIfam" id="NF000818">
    <property type="entry name" value="PRK00062.1"/>
    <property type="match status" value="1"/>
</dbReference>
<proteinExistence type="inferred from homology"/>
<evidence type="ECO:0000256" key="1">
    <source>
        <dbReference type="ARBA" id="ARBA00001933"/>
    </source>
</evidence>
<dbReference type="PANTHER" id="PTHR43713">
    <property type="entry name" value="GLUTAMATE-1-SEMIALDEHYDE 2,1-AMINOMUTASE"/>
    <property type="match status" value="1"/>
</dbReference>
<feature type="modified residue" description="N6-(pyridoxal phosphate)lysine" evidence="7">
    <location>
        <position position="265"/>
    </location>
</feature>
<keyword evidence="9" id="KW-1185">Reference proteome</keyword>
<evidence type="ECO:0000256" key="3">
    <source>
        <dbReference type="ARBA" id="ARBA00008981"/>
    </source>
</evidence>
<dbReference type="RefSeq" id="WP_132302358.1">
    <property type="nucleotide sequence ID" value="NZ_CP170642.1"/>
</dbReference>
<dbReference type="GO" id="GO:0030170">
    <property type="term" value="F:pyridoxal phosphate binding"/>
    <property type="evidence" value="ECO:0007669"/>
    <property type="project" value="InterPro"/>
</dbReference>
<dbReference type="AlphaFoldDB" id="A0A4R1KTH1"/>
<dbReference type="GO" id="GO:0042286">
    <property type="term" value="F:glutamate-1-semialdehyde 2,1-aminomutase activity"/>
    <property type="evidence" value="ECO:0007669"/>
    <property type="project" value="UniProtKB-UniRule"/>
</dbReference>
<evidence type="ECO:0000256" key="7">
    <source>
        <dbReference type="HAMAP-Rule" id="MF_00375"/>
    </source>
</evidence>
<dbReference type="InterPro" id="IPR049704">
    <property type="entry name" value="Aminotrans_3_PPA_site"/>
</dbReference>
<evidence type="ECO:0000256" key="6">
    <source>
        <dbReference type="ARBA" id="ARBA00023244"/>
    </source>
</evidence>
<dbReference type="InterPro" id="IPR015424">
    <property type="entry name" value="PyrdxlP-dep_Trfase"/>
</dbReference>
<keyword evidence="6 7" id="KW-0627">Porphyrin biosynthesis</keyword>
<comment type="subcellular location">
    <subcellularLocation>
        <location evidence="7">Cytoplasm</location>
    </subcellularLocation>
</comment>
<keyword evidence="5 7" id="KW-0413">Isomerase</keyword>
<evidence type="ECO:0000256" key="4">
    <source>
        <dbReference type="ARBA" id="ARBA00022898"/>
    </source>
</evidence>
<evidence type="ECO:0000313" key="8">
    <source>
        <dbReference type="EMBL" id="TCK68432.1"/>
    </source>
</evidence>
<dbReference type="EMBL" id="SMGJ01000005">
    <property type="protein sequence ID" value="TCK68432.1"/>
    <property type="molecule type" value="Genomic_DNA"/>
</dbReference>
<dbReference type="GO" id="GO:0006782">
    <property type="term" value="P:protoporphyrinogen IX biosynthetic process"/>
    <property type="evidence" value="ECO:0007669"/>
    <property type="project" value="UniProtKB-UniRule"/>
</dbReference>
<comment type="cofactor">
    <cofactor evidence="1 7">
        <name>pyridoxal 5'-phosphate</name>
        <dbReference type="ChEBI" id="CHEBI:597326"/>
    </cofactor>
</comment>
<reference evidence="8 9" key="1">
    <citation type="submission" date="2019-03" db="EMBL/GenBank/DDBJ databases">
        <title>Genomic Encyclopedia of Type Strains, Phase IV (KMG-IV): sequencing the most valuable type-strain genomes for metagenomic binning, comparative biology and taxonomic classification.</title>
        <authorList>
            <person name="Goeker M."/>
        </authorList>
    </citation>
    <scope>NUCLEOTIDE SEQUENCE [LARGE SCALE GENOMIC DNA]</scope>
    <source>
        <strain evidence="8 9">DSM 10053</strain>
    </source>
</reference>
<protein>
    <recommendedName>
        <fullName evidence="7">Glutamate-1-semialdehyde 2,1-aminomutase</fullName>
        <shortName evidence="7">GSA</shortName>
        <ecNumber evidence="7">5.4.3.8</ecNumber>
    </recommendedName>
    <alternativeName>
        <fullName evidence="7">Glutamate-1-semialdehyde aminotransferase</fullName>
        <shortName evidence="7">GSA-AT</shortName>
    </alternativeName>
</protein>
<name>A0A4R1KTH1_9PAST</name>
<dbReference type="GO" id="GO:0008483">
    <property type="term" value="F:transaminase activity"/>
    <property type="evidence" value="ECO:0007669"/>
    <property type="project" value="InterPro"/>
</dbReference>
<evidence type="ECO:0000256" key="5">
    <source>
        <dbReference type="ARBA" id="ARBA00023235"/>
    </source>
</evidence>
<dbReference type="GO" id="GO:0005737">
    <property type="term" value="C:cytoplasm"/>
    <property type="evidence" value="ECO:0007669"/>
    <property type="project" value="UniProtKB-SubCell"/>
</dbReference>
<dbReference type="InterPro" id="IPR005814">
    <property type="entry name" value="Aminotrans_3"/>
</dbReference>
<dbReference type="SUPFAM" id="SSF53383">
    <property type="entry name" value="PLP-dependent transferases"/>
    <property type="match status" value="1"/>
</dbReference>
<dbReference type="PANTHER" id="PTHR43713:SF3">
    <property type="entry name" value="GLUTAMATE-1-SEMIALDEHYDE 2,1-AMINOMUTASE 1, CHLOROPLASTIC-RELATED"/>
    <property type="match status" value="1"/>
</dbReference>